<proteinExistence type="predicted"/>
<comment type="caution">
    <text evidence="3">The sequence shown here is derived from an EMBL/GenBank/DDBJ whole genome shotgun (WGS) entry which is preliminary data.</text>
</comment>
<keyword evidence="1" id="KW-0812">Transmembrane</keyword>
<evidence type="ECO:0000313" key="3">
    <source>
        <dbReference type="EMBL" id="GAA4877841.1"/>
    </source>
</evidence>
<evidence type="ECO:0000313" key="4">
    <source>
        <dbReference type="Proteomes" id="UP001499988"/>
    </source>
</evidence>
<feature type="domain" description="VanZ-like" evidence="2">
    <location>
        <begin position="40"/>
        <end position="117"/>
    </location>
</feature>
<keyword evidence="1" id="KW-0472">Membrane</keyword>
<protein>
    <submittedName>
        <fullName evidence="3">VanZ family protein</fullName>
    </submittedName>
</protein>
<dbReference type="NCBIfam" id="NF037970">
    <property type="entry name" value="vanZ_1"/>
    <property type="match status" value="1"/>
</dbReference>
<gene>
    <name evidence="3" type="ORF">GCM10023333_08900</name>
</gene>
<reference evidence="4" key="1">
    <citation type="journal article" date="2019" name="Int. J. Syst. Evol. Microbiol.">
        <title>The Global Catalogue of Microorganisms (GCM) 10K type strain sequencing project: providing services to taxonomists for standard genome sequencing and annotation.</title>
        <authorList>
            <consortium name="The Broad Institute Genomics Platform"/>
            <consortium name="The Broad Institute Genome Sequencing Center for Infectious Disease"/>
            <person name="Wu L."/>
            <person name="Ma J."/>
        </authorList>
    </citation>
    <scope>NUCLEOTIDE SEQUENCE [LARGE SCALE GENOMIC DNA]</scope>
    <source>
        <strain evidence="4">JCM 18401</strain>
    </source>
</reference>
<accession>A0ABP9EFF0</accession>
<dbReference type="Proteomes" id="UP001499988">
    <property type="component" value="Unassembled WGS sequence"/>
</dbReference>
<dbReference type="PANTHER" id="PTHR28008:SF1">
    <property type="entry name" value="DOMAIN PROTEIN, PUTATIVE (AFU_ORTHOLOGUE AFUA_3G10980)-RELATED"/>
    <property type="match status" value="1"/>
</dbReference>
<keyword evidence="4" id="KW-1185">Reference proteome</keyword>
<organism evidence="3 4">
    <name type="scientific">Ferrimonas pelagia</name>
    <dbReference type="NCBI Taxonomy" id="1177826"/>
    <lineage>
        <taxon>Bacteria</taxon>
        <taxon>Pseudomonadati</taxon>
        <taxon>Pseudomonadota</taxon>
        <taxon>Gammaproteobacteria</taxon>
        <taxon>Alteromonadales</taxon>
        <taxon>Ferrimonadaceae</taxon>
        <taxon>Ferrimonas</taxon>
    </lineage>
</organism>
<dbReference type="EMBL" id="BAABJZ010000012">
    <property type="protein sequence ID" value="GAA4877841.1"/>
    <property type="molecule type" value="Genomic_DNA"/>
</dbReference>
<dbReference type="Pfam" id="PF04892">
    <property type="entry name" value="VanZ"/>
    <property type="match status" value="1"/>
</dbReference>
<feature type="transmembrane region" description="Helical" evidence="1">
    <location>
        <begin position="96"/>
        <end position="116"/>
    </location>
</feature>
<keyword evidence="1" id="KW-1133">Transmembrane helix</keyword>
<evidence type="ECO:0000259" key="2">
    <source>
        <dbReference type="Pfam" id="PF04892"/>
    </source>
</evidence>
<dbReference type="PANTHER" id="PTHR28008">
    <property type="entry name" value="DOMAIN PROTEIN, PUTATIVE (AFU_ORTHOLOGUE AFUA_3G10980)-RELATED"/>
    <property type="match status" value="1"/>
</dbReference>
<feature type="transmembrane region" description="Helical" evidence="1">
    <location>
        <begin position="62"/>
        <end position="84"/>
    </location>
</feature>
<sequence>MLDFIMTPNVTQRRIGRSLLVLGLLVVSYLVFSQPGYGQPFPHFDKVGHFGAFFGLAALLQWATNSHIGLQLIGLLGYGILIELIQTQLPYRHGNVADVIADMAGAVSFYLLLWIFRKWQQR</sequence>
<dbReference type="InterPro" id="IPR006976">
    <property type="entry name" value="VanZ-like"/>
</dbReference>
<evidence type="ECO:0000256" key="1">
    <source>
        <dbReference type="SAM" id="Phobius"/>
    </source>
</evidence>
<name>A0ABP9EFF0_9GAMM</name>